<dbReference type="PANTHER" id="PTHR43861:SF1">
    <property type="entry name" value="TRANS-ACONITATE 2-METHYLTRANSFERASE"/>
    <property type="match status" value="1"/>
</dbReference>
<evidence type="ECO:0000313" key="4">
    <source>
        <dbReference type="EMBL" id="VFJ75300.1"/>
    </source>
</evidence>
<gene>
    <name evidence="4" type="ORF">BECKFW1821C_GA0114237_107117</name>
</gene>
<dbReference type="InterPro" id="IPR029063">
    <property type="entry name" value="SAM-dependent_MTases_sf"/>
</dbReference>
<accession>A0A450TZ34</accession>
<dbReference type="GO" id="GO:0008168">
    <property type="term" value="F:methyltransferase activity"/>
    <property type="evidence" value="ECO:0007669"/>
    <property type="project" value="UniProtKB-KW"/>
</dbReference>
<evidence type="ECO:0000256" key="2">
    <source>
        <dbReference type="ARBA" id="ARBA00022679"/>
    </source>
</evidence>
<evidence type="ECO:0000256" key="1">
    <source>
        <dbReference type="ARBA" id="ARBA00022603"/>
    </source>
</evidence>
<keyword evidence="2 4" id="KW-0808">Transferase</keyword>
<dbReference type="GO" id="GO:0032259">
    <property type="term" value="P:methylation"/>
    <property type="evidence" value="ECO:0007669"/>
    <property type="project" value="UniProtKB-KW"/>
</dbReference>
<sequence>MNSLDRYDSMVFAYQYEYTKGRVSLGGDIEYYLGRLRGVTEDVLELGCGAGRIALELAGNGARVLGVDNAAAMLEIAKEKLEKKPWKDRVNFQLSDIIRFYSDRRYSRIIIPGNTICFIGNDSLEDFIGNLGELLNDDGRVYFDFTRPTNGRYKKVEDPPWSAPLYLSEVDKTVRWKILVYPNEISREVIYRYQWEVTGKDNAVRFSDTSFRFSNLSFEDYRRLFRKHGFALIDKEERPSERDGESERHFFVEYRYRRGIG</sequence>
<dbReference type="CDD" id="cd02440">
    <property type="entry name" value="AdoMet_MTases"/>
    <property type="match status" value="1"/>
</dbReference>
<evidence type="ECO:0000259" key="3">
    <source>
        <dbReference type="Pfam" id="PF13649"/>
    </source>
</evidence>
<dbReference type="PANTHER" id="PTHR43861">
    <property type="entry name" value="TRANS-ACONITATE 2-METHYLTRANSFERASE-RELATED"/>
    <property type="match status" value="1"/>
</dbReference>
<dbReference type="InterPro" id="IPR041698">
    <property type="entry name" value="Methyltransf_25"/>
</dbReference>
<dbReference type="AlphaFoldDB" id="A0A450TZ34"/>
<dbReference type="EMBL" id="CAADFE010000071">
    <property type="protein sequence ID" value="VFJ75300.1"/>
    <property type="molecule type" value="Genomic_DNA"/>
</dbReference>
<reference evidence="4" key="1">
    <citation type="submission" date="2019-02" db="EMBL/GenBank/DDBJ databases">
        <authorList>
            <person name="Gruber-Vodicka R. H."/>
            <person name="Seah K. B. B."/>
        </authorList>
    </citation>
    <scope>NUCLEOTIDE SEQUENCE</scope>
    <source>
        <strain evidence="4">BECK_BZ131</strain>
    </source>
</reference>
<organism evidence="4">
    <name type="scientific">Candidatus Kentrum sp. FW</name>
    <dbReference type="NCBI Taxonomy" id="2126338"/>
    <lineage>
        <taxon>Bacteria</taxon>
        <taxon>Pseudomonadati</taxon>
        <taxon>Pseudomonadota</taxon>
        <taxon>Gammaproteobacteria</taxon>
        <taxon>Candidatus Kentrum</taxon>
    </lineage>
</organism>
<dbReference type="Pfam" id="PF13649">
    <property type="entry name" value="Methyltransf_25"/>
    <property type="match status" value="1"/>
</dbReference>
<dbReference type="Gene3D" id="3.40.50.150">
    <property type="entry name" value="Vaccinia Virus protein VP39"/>
    <property type="match status" value="1"/>
</dbReference>
<proteinExistence type="predicted"/>
<name>A0A450TZ34_9GAMM</name>
<protein>
    <submittedName>
        <fullName evidence="4">Methyltransferase domain-containing protein</fullName>
    </submittedName>
</protein>
<dbReference type="SUPFAM" id="SSF53335">
    <property type="entry name" value="S-adenosyl-L-methionine-dependent methyltransferases"/>
    <property type="match status" value="1"/>
</dbReference>
<feature type="domain" description="Methyltransferase" evidence="3">
    <location>
        <begin position="43"/>
        <end position="139"/>
    </location>
</feature>
<keyword evidence="1 4" id="KW-0489">Methyltransferase</keyword>